<comment type="caution">
    <text evidence="2">The sequence shown here is derived from an EMBL/GenBank/DDBJ whole genome shotgun (WGS) entry which is preliminary data.</text>
</comment>
<sequence>MITLYGFGEGFGLVDASPFVLKIDVYLRIAGLEFERKSEIANLRTAPKGKLPYIVEGGKTIADSAFILDYLNSKPGVSLSSDLSPEQRAQAYLIAKSLDENMYWCLLYSRWIREQTWPLTRVTFFGSLPFPMRRVVPFIVRRSVRSAIYKQGLGRHSDSEIQQIFIYSLDSLSVLLGNKSYFFNDKPSVLDVCVFGFLAQFILADIDNDFNDIARRYENLASFCRNIHKRYYSQA</sequence>
<dbReference type="EMBL" id="RHGB01000029">
    <property type="protein sequence ID" value="RNL58506.1"/>
    <property type="molecule type" value="Genomic_DNA"/>
</dbReference>
<feature type="domain" description="GST N-terminal" evidence="1">
    <location>
        <begin position="1"/>
        <end position="79"/>
    </location>
</feature>
<evidence type="ECO:0000259" key="1">
    <source>
        <dbReference type="PROSITE" id="PS50404"/>
    </source>
</evidence>
<reference evidence="2 3" key="1">
    <citation type="submission" date="2018-10" db="EMBL/GenBank/DDBJ databases">
        <title>Draft genome sequence of Zhongshania sp. DSW25-10.</title>
        <authorList>
            <person name="Oh J."/>
        </authorList>
    </citation>
    <scope>NUCLEOTIDE SEQUENCE [LARGE SCALE GENOMIC DNA]</scope>
    <source>
        <strain evidence="2 3">DSW25-10</strain>
    </source>
</reference>
<dbReference type="InterPro" id="IPR040079">
    <property type="entry name" value="Glutathione_S-Trfase"/>
</dbReference>
<name>A0ABX9VY09_9GAMM</name>
<dbReference type="InterPro" id="IPR036249">
    <property type="entry name" value="Thioredoxin-like_sf"/>
</dbReference>
<keyword evidence="3" id="KW-1185">Reference proteome</keyword>
<dbReference type="Gene3D" id="1.20.1050.10">
    <property type="match status" value="2"/>
</dbReference>
<dbReference type="InterPro" id="IPR036282">
    <property type="entry name" value="Glutathione-S-Trfase_C_sf"/>
</dbReference>
<evidence type="ECO:0000313" key="3">
    <source>
        <dbReference type="Proteomes" id="UP000274695"/>
    </source>
</evidence>
<dbReference type="Proteomes" id="UP000274695">
    <property type="component" value="Unassembled WGS sequence"/>
</dbReference>
<dbReference type="SFLD" id="SFLDS00019">
    <property type="entry name" value="Glutathione_Transferase_(cytos"/>
    <property type="match status" value="1"/>
</dbReference>
<gene>
    <name evidence="2" type="ORF">D0911_18050</name>
</gene>
<organism evidence="2 3">
    <name type="scientific">Zhongshania marina</name>
    <dbReference type="NCBI Taxonomy" id="2304603"/>
    <lineage>
        <taxon>Bacteria</taxon>
        <taxon>Pseudomonadati</taxon>
        <taxon>Pseudomonadota</taxon>
        <taxon>Gammaproteobacteria</taxon>
        <taxon>Cellvibrionales</taxon>
        <taxon>Spongiibacteraceae</taxon>
        <taxon>Zhongshania</taxon>
    </lineage>
</organism>
<evidence type="ECO:0000313" key="2">
    <source>
        <dbReference type="EMBL" id="RNL58506.1"/>
    </source>
</evidence>
<dbReference type="Pfam" id="PF17171">
    <property type="entry name" value="GST_C_6"/>
    <property type="match status" value="1"/>
</dbReference>
<dbReference type="SUPFAM" id="SSF47616">
    <property type="entry name" value="GST C-terminal domain-like"/>
    <property type="match status" value="1"/>
</dbReference>
<dbReference type="RefSeq" id="WP_123183650.1">
    <property type="nucleotide sequence ID" value="NZ_RHGB01000029.1"/>
</dbReference>
<accession>A0ABX9VY09</accession>
<dbReference type="PROSITE" id="PS50404">
    <property type="entry name" value="GST_NTER"/>
    <property type="match status" value="1"/>
</dbReference>
<proteinExistence type="predicted"/>
<dbReference type="InterPro" id="IPR026928">
    <property type="entry name" value="FAX/IsoI-like"/>
</dbReference>
<dbReference type="InterPro" id="IPR033468">
    <property type="entry name" value="Metaxin_GST"/>
</dbReference>
<dbReference type="SFLD" id="SFLDG01180">
    <property type="entry name" value="SUF1"/>
    <property type="match status" value="1"/>
</dbReference>
<dbReference type="Pfam" id="PF17172">
    <property type="entry name" value="GST_N_4"/>
    <property type="match status" value="1"/>
</dbReference>
<dbReference type="PANTHER" id="PTHR12289:SF41">
    <property type="entry name" value="FAILED AXON CONNECTIONS-RELATED"/>
    <property type="match status" value="1"/>
</dbReference>
<dbReference type="InterPro" id="IPR012336">
    <property type="entry name" value="Thioredoxin-like_fold"/>
</dbReference>
<dbReference type="InterPro" id="IPR050931">
    <property type="entry name" value="Mito_Protein_Transport_Metaxin"/>
</dbReference>
<dbReference type="PANTHER" id="PTHR12289">
    <property type="entry name" value="METAXIN RELATED"/>
    <property type="match status" value="1"/>
</dbReference>
<dbReference type="SUPFAM" id="SSF52833">
    <property type="entry name" value="Thioredoxin-like"/>
    <property type="match status" value="1"/>
</dbReference>
<dbReference type="SFLD" id="SFLDG01200">
    <property type="entry name" value="SUF1.1"/>
    <property type="match status" value="1"/>
</dbReference>
<dbReference type="Gene3D" id="3.40.30.10">
    <property type="entry name" value="Glutaredoxin"/>
    <property type="match status" value="1"/>
</dbReference>
<protein>
    <submittedName>
        <fullName evidence="2">Glutathione S-transferase family protein</fullName>
    </submittedName>
</protein>
<dbReference type="InterPro" id="IPR004045">
    <property type="entry name" value="Glutathione_S-Trfase_N"/>
</dbReference>